<dbReference type="SUPFAM" id="SSF56496">
    <property type="entry name" value="Fibrinogen C-terminal domain-like"/>
    <property type="match status" value="1"/>
</dbReference>
<dbReference type="InterPro" id="IPR014716">
    <property type="entry name" value="Fibrinogen_a/b/g_C_1"/>
</dbReference>
<protein>
    <recommendedName>
        <fullName evidence="1">Fibrinogen C-terminal domain-containing protein</fullName>
    </recommendedName>
</protein>
<dbReference type="InterPro" id="IPR036056">
    <property type="entry name" value="Fibrinogen-like_C"/>
</dbReference>
<dbReference type="Gene3D" id="3.90.215.10">
    <property type="entry name" value="Gamma Fibrinogen, chain A, domain 1"/>
    <property type="match status" value="1"/>
</dbReference>
<organism evidence="2 3">
    <name type="scientific">Araneus ventricosus</name>
    <name type="common">Orbweaver spider</name>
    <name type="synonym">Epeira ventricosa</name>
    <dbReference type="NCBI Taxonomy" id="182803"/>
    <lineage>
        <taxon>Eukaryota</taxon>
        <taxon>Metazoa</taxon>
        <taxon>Ecdysozoa</taxon>
        <taxon>Arthropoda</taxon>
        <taxon>Chelicerata</taxon>
        <taxon>Arachnida</taxon>
        <taxon>Araneae</taxon>
        <taxon>Araneomorphae</taxon>
        <taxon>Entelegynae</taxon>
        <taxon>Araneoidea</taxon>
        <taxon>Araneidae</taxon>
        <taxon>Araneus</taxon>
    </lineage>
</organism>
<keyword evidence="3" id="KW-1185">Reference proteome</keyword>
<dbReference type="AlphaFoldDB" id="A0A4Y2FU64"/>
<name>A0A4Y2FU64_ARAVE</name>
<reference evidence="2 3" key="1">
    <citation type="journal article" date="2019" name="Sci. Rep.">
        <title>Orb-weaving spider Araneus ventricosus genome elucidates the spidroin gene catalogue.</title>
        <authorList>
            <person name="Kono N."/>
            <person name="Nakamura H."/>
            <person name="Ohtoshi R."/>
            <person name="Moran D.A.P."/>
            <person name="Shinohara A."/>
            <person name="Yoshida Y."/>
            <person name="Fujiwara M."/>
            <person name="Mori M."/>
            <person name="Tomita M."/>
            <person name="Arakawa K."/>
        </authorList>
    </citation>
    <scope>NUCLEOTIDE SEQUENCE [LARGE SCALE GENOMIC DNA]</scope>
</reference>
<dbReference type="Proteomes" id="UP000499080">
    <property type="component" value="Unassembled WGS sequence"/>
</dbReference>
<gene>
    <name evidence="2" type="ORF">AVEN_187587_1</name>
</gene>
<dbReference type="Pfam" id="PF00147">
    <property type="entry name" value="Fibrinogen_C"/>
    <property type="match status" value="1"/>
</dbReference>
<evidence type="ECO:0000259" key="1">
    <source>
        <dbReference type="PROSITE" id="PS51406"/>
    </source>
</evidence>
<dbReference type="OrthoDB" id="10072423at2759"/>
<dbReference type="InterPro" id="IPR002181">
    <property type="entry name" value="Fibrinogen_a/b/g_C_dom"/>
</dbReference>
<proteinExistence type="predicted"/>
<evidence type="ECO:0000313" key="2">
    <source>
        <dbReference type="EMBL" id="GBM43985.1"/>
    </source>
</evidence>
<feature type="domain" description="Fibrinogen C-terminal" evidence="1">
    <location>
        <begin position="31"/>
        <end position="88"/>
    </location>
</feature>
<dbReference type="EMBL" id="BGPR01001051">
    <property type="protein sequence ID" value="GBM43985.1"/>
    <property type="molecule type" value="Genomic_DNA"/>
</dbReference>
<evidence type="ECO:0000313" key="3">
    <source>
        <dbReference type="Proteomes" id="UP000499080"/>
    </source>
</evidence>
<comment type="caution">
    <text evidence="2">The sequence shown here is derived from an EMBL/GenBank/DDBJ whole genome shotgun (WGS) entry which is preliminary data.</text>
</comment>
<dbReference type="NCBIfam" id="NF040941">
    <property type="entry name" value="GGGWT_bact"/>
    <property type="match status" value="1"/>
</dbReference>
<accession>A0A4Y2FU64</accession>
<sequence length="88" mass="9979">MRKAAQVTSKCPKVERACGSTWNDFDTFEGPTSKHNPVDCEEVLEADHNEGGVYTVWTRSRVTGDRRLEVFCDMDTDGMGWTVRTIHI</sequence>
<dbReference type="PROSITE" id="PS51406">
    <property type="entry name" value="FIBRINOGEN_C_2"/>
    <property type="match status" value="1"/>
</dbReference>